<dbReference type="PANTHER" id="PTHR43859:SF4">
    <property type="entry name" value="BUTANOATE--COA LIGASE AAE1-RELATED"/>
    <property type="match status" value="1"/>
</dbReference>
<protein>
    <submittedName>
        <fullName evidence="6">3-[(3aS,4S,7aS)-7a-methyl-1, 5-dioxo-octahydro-1H-inden-4-yl]propanoyl:CoA ligase</fullName>
        <ecNumber evidence="6">6.2.1.41</ecNumber>
    </submittedName>
</protein>
<dbReference type="Gene3D" id="3.30.300.30">
    <property type="match status" value="1"/>
</dbReference>
<dbReference type="InterPro" id="IPR025110">
    <property type="entry name" value="AMP-bd_C"/>
</dbReference>
<dbReference type="InterPro" id="IPR045851">
    <property type="entry name" value="AMP-bd_C_sf"/>
</dbReference>
<dbReference type="EMBL" id="VSSQ01078693">
    <property type="protein sequence ID" value="MPN28407.1"/>
    <property type="molecule type" value="Genomic_DNA"/>
</dbReference>
<name>A0A645GNH0_9ZZZZ</name>
<gene>
    <name evidence="6" type="primary">fadD3_15</name>
    <name evidence="6" type="ORF">SDC9_175848</name>
</gene>
<dbReference type="PANTHER" id="PTHR43859">
    <property type="entry name" value="ACYL-ACTIVATING ENZYME"/>
    <property type="match status" value="1"/>
</dbReference>
<evidence type="ECO:0000259" key="5">
    <source>
        <dbReference type="Pfam" id="PF13193"/>
    </source>
</evidence>
<evidence type="ECO:0000256" key="2">
    <source>
        <dbReference type="ARBA" id="ARBA00022598"/>
    </source>
</evidence>
<comment type="caution">
    <text evidence="6">The sequence shown here is derived from an EMBL/GenBank/DDBJ whole genome shotgun (WGS) entry which is preliminary data.</text>
</comment>
<organism evidence="6">
    <name type="scientific">bioreactor metagenome</name>
    <dbReference type="NCBI Taxonomy" id="1076179"/>
    <lineage>
        <taxon>unclassified sequences</taxon>
        <taxon>metagenomes</taxon>
        <taxon>ecological metagenomes</taxon>
    </lineage>
</organism>
<keyword evidence="3" id="KW-0276">Fatty acid metabolism</keyword>
<dbReference type="EC" id="6.2.1.41" evidence="6"/>
<evidence type="ECO:0000313" key="6">
    <source>
        <dbReference type="EMBL" id="MPN28407.1"/>
    </source>
</evidence>
<dbReference type="GO" id="GO:0016874">
    <property type="term" value="F:ligase activity"/>
    <property type="evidence" value="ECO:0007669"/>
    <property type="project" value="UniProtKB-KW"/>
</dbReference>
<keyword evidence="2 6" id="KW-0436">Ligase</keyword>
<comment type="similarity">
    <text evidence="1">Belongs to the ATP-dependent AMP-binding enzyme family.</text>
</comment>
<reference evidence="6" key="1">
    <citation type="submission" date="2019-08" db="EMBL/GenBank/DDBJ databases">
        <authorList>
            <person name="Kucharzyk K."/>
            <person name="Murdoch R.W."/>
            <person name="Higgins S."/>
            <person name="Loffler F."/>
        </authorList>
    </citation>
    <scope>NUCLEOTIDE SEQUENCE</scope>
</reference>
<evidence type="ECO:0000256" key="4">
    <source>
        <dbReference type="ARBA" id="ARBA00023098"/>
    </source>
</evidence>
<keyword evidence="4" id="KW-0443">Lipid metabolism</keyword>
<dbReference type="AlphaFoldDB" id="A0A645GNH0"/>
<feature type="domain" description="AMP-binding enzyme C-terminal" evidence="5">
    <location>
        <begin position="5"/>
        <end position="80"/>
    </location>
</feature>
<sequence>MYPQEVEAILQTHPAIEQAIVVGIPHQVNGEVPKAYVKKKQGESLTPREVIDFCKKHLAHYKVPRSVEFIDAFPLSSTGKVLRRMLKKEAASNV</sequence>
<dbReference type="GO" id="GO:0006631">
    <property type="term" value="P:fatty acid metabolic process"/>
    <property type="evidence" value="ECO:0007669"/>
    <property type="project" value="UniProtKB-KW"/>
</dbReference>
<dbReference type="SUPFAM" id="SSF56801">
    <property type="entry name" value="Acetyl-CoA synthetase-like"/>
    <property type="match status" value="1"/>
</dbReference>
<evidence type="ECO:0000256" key="1">
    <source>
        <dbReference type="ARBA" id="ARBA00006432"/>
    </source>
</evidence>
<evidence type="ECO:0000256" key="3">
    <source>
        <dbReference type="ARBA" id="ARBA00022832"/>
    </source>
</evidence>
<dbReference type="Pfam" id="PF13193">
    <property type="entry name" value="AMP-binding_C"/>
    <property type="match status" value="1"/>
</dbReference>
<accession>A0A645GNH0</accession>
<proteinExistence type="inferred from homology"/>